<keyword evidence="1" id="KW-0732">Signal</keyword>
<evidence type="ECO:0000313" key="3">
    <source>
        <dbReference type="Proteomes" id="UP001165590"/>
    </source>
</evidence>
<reference evidence="2" key="1">
    <citation type="journal article" date="2022" name="bioRxiv">
        <title>Discovery and biosynthetic assessment of Streptomyces ortus sp nov. isolated from a deep-sea sponge.</title>
        <authorList>
            <person name="Williams S.E."/>
        </authorList>
    </citation>
    <scope>NUCLEOTIDE SEQUENCE</scope>
    <source>
        <strain evidence="2">A15ISP2-DRY2</strain>
    </source>
</reference>
<gene>
    <name evidence="2" type="ORF">K3769_12545</name>
</gene>
<feature type="signal peptide" evidence="1">
    <location>
        <begin position="1"/>
        <end position="20"/>
    </location>
</feature>
<keyword evidence="3" id="KW-1185">Reference proteome</keyword>
<evidence type="ECO:0000256" key="1">
    <source>
        <dbReference type="SAM" id="SignalP"/>
    </source>
</evidence>
<proteinExistence type="predicted"/>
<sequence length="309" mass="32249">MRIRATVAAVTGALALSAFAVPAAQADDSAITREDTAKVLDAAHAAAAKSGSRAAAAAVDAPYALDASVSNVKINNGKAIVAGTTKQVTVPTTFTLKHGAEVDINAADFFVDVEIYKGSYEEPENILVGDDWPTCVAVTSTTASCKATIDVRPGDGELWNSDAGAWSANAYAIAFNGEDPSAADYDITKVGYAEQSKVGSTKVQRYSKLSVNASPEPVKKGKTITVTGALTRANWDTFKYAGYTVQPVKLQFKKKGTSTYVDVKTVKSGTKGALKTTVKAASDGYFRYNFAGTSTTPAVKAAGDFVDVK</sequence>
<dbReference type="Proteomes" id="UP001165590">
    <property type="component" value="Unassembled WGS sequence"/>
</dbReference>
<protein>
    <recommendedName>
        <fullName evidence="4">Calcium-binding protein</fullName>
    </recommendedName>
</protein>
<evidence type="ECO:0008006" key="4">
    <source>
        <dbReference type="Google" id="ProtNLM"/>
    </source>
</evidence>
<evidence type="ECO:0000313" key="2">
    <source>
        <dbReference type="EMBL" id="MCX4233591.1"/>
    </source>
</evidence>
<feature type="chain" id="PRO_5045721480" description="Calcium-binding protein" evidence="1">
    <location>
        <begin position="21"/>
        <end position="309"/>
    </location>
</feature>
<organism evidence="2 3">
    <name type="scientific">Streptomyces ortus</name>
    <dbReference type="NCBI Taxonomy" id="2867268"/>
    <lineage>
        <taxon>Bacteria</taxon>
        <taxon>Bacillati</taxon>
        <taxon>Actinomycetota</taxon>
        <taxon>Actinomycetes</taxon>
        <taxon>Kitasatosporales</taxon>
        <taxon>Streptomycetaceae</taxon>
        <taxon>Streptomyces</taxon>
    </lineage>
</organism>
<dbReference type="RefSeq" id="WP_267026515.1">
    <property type="nucleotide sequence ID" value="NZ_JAIFZO010000002.1"/>
</dbReference>
<comment type="caution">
    <text evidence="2">The sequence shown here is derived from an EMBL/GenBank/DDBJ whole genome shotgun (WGS) entry which is preliminary data.</text>
</comment>
<dbReference type="EMBL" id="JAIFZO010000002">
    <property type="protein sequence ID" value="MCX4233591.1"/>
    <property type="molecule type" value="Genomic_DNA"/>
</dbReference>
<accession>A0ABT3V220</accession>
<name>A0ABT3V220_9ACTN</name>